<keyword evidence="3" id="KW-1185">Reference proteome</keyword>
<dbReference type="Proteomes" id="UP001497516">
    <property type="component" value="Chromosome 9"/>
</dbReference>
<feature type="domain" description="RNase H type-1" evidence="1">
    <location>
        <begin position="47"/>
        <end position="105"/>
    </location>
</feature>
<dbReference type="Gene3D" id="3.30.420.10">
    <property type="entry name" value="Ribonuclease H-like superfamily/Ribonuclease H"/>
    <property type="match status" value="1"/>
</dbReference>
<evidence type="ECO:0000313" key="3">
    <source>
        <dbReference type="Proteomes" id="UP001497516"/>
    </source>
</evidence>
<dbReference type="AlphaFoldDB" id="A0AAV2GWT5"/>
<dbReference type="GO" id="GO:0003676">
    <property type="term" value="F:nucleic acid binding"/>
    <property type="evidence" value="ECO:0007669"/>
    <property type="project" value="InterPro"/>
</dbReference>
<protein>
    <recommendedName>
        <fullName evidence="1">RNase H type-1 domain-containing protein</fullName>
    </recommendedName>
</protein>
<dbReference type="EMBL" id="OZ034822">
    <property type="protein sequence ID" value="CAL1414053.1"/>
    <property type="molecule type" value="Genomic_DNA"/>
</dbReference>
<proteinExistence type="predicted"/>
<gene>
    <name evidence="2" type="ORF">LTRI10_LOCUS53241</name>
</gene>
<organism evidence="2 3">
    <name type="scientific">Linum trigynum</name>
    <dbReference type="NCBI Taxonomy" id="586398"/>
    <lineage>
        <taxon>Eukaryota</taxon>
        <taxon>Viridiplantae</taxon>
        <taxon>Streptophyta</taxon>
        <taxon>Embryophyta</taxon>
        <taxon>Tracheophyta</taxon>
        <taxon>Spermatophyta</taxon>
        <taxon>Magnoliopsida</taxon>
        <taxon>eudicotyledons</taxon>
        <taxon>Gunneridae</taxon>
        <taxon>Pentapetalae</taxon>
        <taxon>rosids</taxon>
        <taxon>fabids</taxon>
        <taxon>Malpighiales</taxon>
        <taxon>Linaceae</taxon>
        <taxon>Linum</taxon>
    </lineage>
</organism>
<reference evidence="2 3" key="1">
    <citation type="submission" date="2024-04" db="EMBL/GenBank/DDBJ databases">
        <authorList>
            <person name="Fracassetti M."/>
        </authorList>
    </citation>
    <scope>NUCLEOTIDE SEQUENCE [LARGE SCALE GENOMIC DNA]</scope>
</reference>
<dbReference type="InterPro" id="IPR036397">
    <property type="entry name" value="RNaseH_sf"/>
</dbReference>
<dbReference type="InterPro" id="IPR002156">
    <property type="entry name" value="RNaseH_domain"/>
</dbReference>
<sequence length="109" mass="12113">MLMWTGYTRLLTTRLLTGSAPYSDISLIDTSTGRICRTDGQGLPIALVIQTDSAAAISLIQADPSSHPHRIRMLLASIRRFLALDWEITMGHVFREGNVVVDYLAFRGH</sequence>
<accession>A0AAV2GWT5</accession>
<evidence type="ECO:0000259" key="1">
    <source>
        <dbReference type="Pfam" id="PF13456"/>
    </source>
</evidence>
<name>A0AAV2GWT5_9ROSI</name>
<dbReference type="GO" id="GO:0004523">
    <property type="term" value="F:RNA-DNA hybrid ribonuclease activity"/>
    <property type="evidence" value="ECO:0007669"/>
    <property type="project" value="InterPro"/>
</dbReference>
<dbReference type="Pfam" id="PF13456">
    <property type="entry name" value="RVT_3"/>
    <property type="match status" value="1"/>
</dbReference>
<dbReference type="PANTHER" id="PTHR34023:SF4">
    <property type="entry name" value="RNASE H TYPE-1 DOMAIN-CONTAINING PROTEIN"/>
    <property type="match status" value="1"/>
</dbReference>
<evidence type="ECO:0000313" key="2">
    <source>
        <dbReference type="EMBL" id="CAL1414053.1"/>
    </source>
</evidence>
<dbReference type="PANTHER" id="PTHR34023">
    <property type="entry name" value="RNASE H DOMAIN-CONTAINING PROTEIN"/>
    <property type="match status" value="1"/>
</dbReference>